<dbReference type="PANTHER" id="PTHR33204">
    <property type="entry name" value="TRANSCRIPTIONAL REGULATOR, MARR FAMILY"/>
    <property type="match status" value="1"/>
</dbReference>
<dbReference type="InterPro" id="IPR036388">
    <property type="entry name" value="WH-like_DNA-bd_sf"/>
</dbReference>
<accession>A0ABT4MSA0</accession>
<keyword evidence="3" id="KW-0804">Transcription</keyword>
<evidence type="ECO:0000256" key="3">
    <source>
        <dbReference type="ARBA" id="ARBA00023163"/>
    </source>
</evidence>
<dbReference type="InterPro" id="IPR036390">
    <property type="entry name" value="WH_DNA-bd_sf"/>
</dbReference>
<dbReference type="EMBL" id="JAPWIE010000002">
    <property type="protein sequence ID" value="MCZ4549873.1"/>
    <property type="molecule type" value="Genomic_DNA"/>
</dbReference>
<gene>
    <name evidence="5" type="ORF">O4213_07755</name>
</gene>
<protein>
    <submittedName>
        <fullName evidence="5">Helix-turn-helix domain-containing protein</fullName>
    </submittedName>
</protein>
<evidence type="ECO:0000259" key="4">
    <source>
        <dbReference type="PROSITE" id="PS51118"/>
    </source>
</evidence>
<keyword evidence="6" id="KW-1185">Reference proteome</keyword>
<dbReference type="Gene3D" id="1.10.10.10">
    <property type="entry name" value="Winged helix-like DNA-binding domain superfamily/Winged helix DNA-binding domain"/>
    <property type="match status" value="1"/>
</dbReference>
<evidence type="ECO:0000256" key="1">
    <source>
        <dbReference type="ARBA" id="ARBA00023015"/>
    </source>
</evidence>
<organism evidence="5 6">
    <name type="scientific">Gordonia rubripertincta</name>
    <name type="common">Rhodococcus corallinus</name>
    <dbReference type="NCBI Taxonomy" id="36822"/>
    <lineage>
        <taxon>Bacteria</taxon>
        <taxon>Bacillati</taxon>
        <taxon>Actinomycetota</taxon>
        <taxon>Actinomycetes</taxon>
        <taxon>Mycobacteriales</taxon>
        <taxon>Gordoniaceae</taxon>
        <taxon>Gordonia</taxon>
    </lineage>
</organism>
<dbReference type="RefSeq" id="WP_084839481.1">
    <property type="nucleotide sequence ID" value="NZ_JAPWIE010000002.1"/>
</dbReference>
<evidence type="ECO:0000313" key="5">
    <source>
        <dbReference type="EMBL" id="MCZ4549873.1"/>
    </source>
</evidence>
<evidence type="ECO:0000313" key="6">
    <source>
        <dbReference type="Proteomes" id="UP001067235"/>
    </source>
</evidence>
<evidence type="ECO:0000256" key="2">
    <source>
        <dbReference type="ARBA" id="ARBA00023125"/>
    </source>
</evidence>
<sequence length="158" mass="17406">MAAVLDDKLADLDRWVPGNRCSIVRALDVVGTKTAMLIMRESMYGTTRFDGFARRVGVSDAVAAARLKALVAEGLLEKAPYQEPGQRTRFEYRLTEKGADLVPVLFGLMQWGDKYCQPKGKPLEMVSDKTGAPVHVTVSTPDGVEVPLDELRISLVKR</sequence>
<dbReference type="InterPro" id="IPR002577">
    <property type="entry name" value="HTH_HxlR"/>
</dbReference>
<name>A0ABT4MSA0_GORRU</name>
<feature type="domain" description="HTH hxlR-type" evidence="4">
    <location>
        <begin position="21"/>
        <end position="120"/>
    </location>
</feature>
<reference evidence="5" key="1">
    <citation type="submission" date="2022-12" db="EMBL/GenBank/DDBJ databases">
        <authorList>
            <person name="Krivoruchko A.V."/>
            <person name="Elkin A."/>
        </authorList>
    </citation>
    <scope>NUCLEOTIDE SEQUENCE</scope>
    <source>
        <strain evidence="5">IEGM 1388</strain>
    </source>
</reference>
<dbReference type="PROSITE" id="PS51118">
    <property type="entry name" value="HTH_HXLR"/>
    <property type="match status" value="1"/>
</dbReference>
<keyword evidence="2" id="KW-0238">DNA-binding</keyword>
<keyword evidence="1" id="KW-0805">Transcription regulation</keyword>
<proteinExistence type="predicted"/>
<dbReference type="PANTHER" id="PTHR33204:SF18">
    <property type="entry name" value="TRANSCRIPTIONAL REGULATORY PROTEIN"/>
    <property type="match status" value="1"/>
</dbReference>
<dbReference type="Proteomes" id="UP001067235">
    <property type="component" value="Unassembled WGS sequence"/>
</dbReference>
<dbReference type="SUPFAM" id="SSF46785">
    <property type="entry name" value="Winged helix' DNA-binding domain"/>
    <property type="match status" value="1"/>
</dbReference>
<comment type="caution">
    <text evidence="5">The sequence shown here is derived from an EMBL/GenBank/DDBJ whole genome shotgun (WGS) entry which is preliminary data.</text>
</comment>
<dbReference type="Pfam" id="PF01638">
    <property type="entry name" value="HxlR"/>
    <property type="match status" value="1"/>
</dbReference>